<evidence type="ECO:0000256" key="2">
    <source>
        <dbReference type="ARBA" id="ARBA00022630"/>
    </source>
</evidence>
<dbReference type="SUPFAM" id="SSF51905">
    <property type="entry name" value="FAD/NAD(P)-binding domain"/>
    <property type="match status" value="1"/>
</dbReference>
<evidence type="ECO:0000256" key="3">
    <source>
        <dbReference type="ARBA" id="ARBA00022827"/>
    </source>
</evidence>
<dbReference type="GO" id="GO:0016491">
    <property type="term" value="F:oxidoreductase activity"/>
    <property type="evidence" value="ECO:0007669"/>
    <property type="project" value="UniProtKB-KW"/>
</dbReference>
<keyword evidence="3 5" id="KW-0274">FAD</keyword>
<accession>A0A6I3S367</accession>
<dbReference type="Gene3D" id="3.50.50.60">
    <property type="entry name" value="FAD/NAD(P)-binding domain"/>
    <property type="match status" value="1"/>
</dbReference>
<feature type="chain" id="PRO_5031677750" evidence="5">
    <location>
        <begin position="34"/>
        <end position="492"/>
    </location>
</feature>
<sequence length="492" mass="52351">MTKLSRRVFLGSAPAAAAAAGVFGTFFSSAAEAAIKWDDTYNVIVIGAGGAGLSAAVSAKEAGCKKVVVLEKMMFAGGNTIRAGGGFNAAIKADYEKAGIKDSPELHAKQTLAAGDGRGDPVLVHQLTEKAPESVQWLKDHGVKFQDHIYQIYGGLYKRARNPIGPRGGAYIKALLEVCKKEDIPILYNTRVVEIIREHQLSGRVLGVKVEQKGGKTLYLRALNGVVAAAGGFAANDRLTAIHDPRMGQLGTTNHPGATGDVLIDLVDIGAGTRGLDYIQCIPGGVPGEKHAPNLFTHVDRFLFVNLDGKRFIKEDARRDVLRDAMLDQPKAIAWTIVDADGFEQQKNSKGPENEAALKAGTLYYADTIEDLAKKIGVPANNLKEAVDTYNKAVDTKKDPLGRAEGVLVNKIIKAPFYAGRVTMKRHHTMGGVIINKDAQVIDRHGNVIPGLYAAGEVTGGIHGTNRVGGNAMADIFTYGRIAGVNAAKNPA</sequence>
<dbReference type="NCBIfam" id="TIGR01813">
    <property type="entry name" value="flavo_cyto_c"/>
    <property type="match status" value="1"/>
</dbReference>
<dbReference type="InterPro" id="IPR006311">
    <property type="entry name" value="TAT_signal"/>
</dbReference>
<keyword evidence="5" id="KW-0732">Signal</keyword>
<feature type="signal peptide" evidence="5">
    <location>
        <begin position="1"/>
        <end position="33"/>
    </location>
</feature>
<evidence type="ECO:0000259" key="6">
    <source>
        <dbReference type="Pfam" id="PF00890"/>
    </source>
</evidence>
<dbReference type="InterPro" id="IPR027477">
    <property type="entry name" value="Succ_DH/fumarate_Rdtase_cat_sf"/>
</dbReference>
<dbReference type="PANTHER" id="PTHR43400">
    <property type="entry name" value="FUMARATE REDUCTASE"/>
    <property type="match status" value="1"/>
</dbReference>
<dbReference type="InterPro" id="IPR036188">
    <property type="entry name" value="FAD/NAD-bd_sf"/>
</dbReference>
<dbReference type="GO" id="GO:0010181">
    <property type="term" value="F:FMN binding"/>
    <property type="evidence" value="ECO:0007669"/>
    <property type="project" value="InterPro"/>
</dbReference>
<evidence type="ECO:0000313" key="8">
    <source>
        <dbReference type="Proteomes" id="UP000462362"/>
    </source>
</evidence>
<evidence type="ECO:0000256" key="1">
    <source>
        <dbReference type="ARBA" id="ARBA00001974"/>
    </source>
</evidence>
<dbReference type="PANTHER" id="PTHR43400:SF7">
    <property type="entry name" value="FAD-DEPENDENT OXIDOREDUCTASE 2 FAD BINDING DOMAIN-CONTAINING PROTEIN"/>
    <property type="match status" value="1"/>
</dbReference>
<dbReference type="AlphaFoldDB" id="A0A6I3S367"/>
<proteinExistence type="inferred from homology"/>
<dbReference type="Proteomes" id="UP000462362">
    <property type="component" value="Unassembled WGS sequence"/>
</dbReference>
<keyword evidence="2 5" id="KW-0285">Flavoprotein</keyword>
<dbReference type="InterPro" id="IPR003953">
    <property type="entry name" value="FAD-dep_OxRdtase_2_FAD-bd"/>
</dbReference>
<comment type="similarity">
    <text evidence="5">Belongs to the FAD-dependent oxidoreductase 2 family. FRD/SDH subfamily.</text>
</comment>
<dbReference type="InterPro" id="IPR050315">
    <property type="entry name" value="FAD-oxidoreductase_2"/>
</dbReference>
<dbReference type="EMBL" id="WNCL01000038">
    <property type="protein sequence ID" value="MTU43980.1"/>
    <property type="molecule type" value="Genomic_DNA"/>
</dbReference>
<feature type="domain" description="FAD-dependent oxidoreductase 2 FAD-binding" evidence="6">
    <location>
        <begin position="43"/>
        <end position="472"/>
    </location>
</feature>
<comment type="cofactor">
    <cofactor evidence="1">
        <name>FAD</name>
        <dbReference type="ChEBI" id="CHEBI:57692"/>
    </cofactor>
</comment>
<dbReference type="InterPro" id="IPR010960">
    <property type="entry name" value="Flavocytochrome_c"/>
</dbReference>
<dbReference type="PROSITE" id="PS51318">
    <property type="entry name" value="TAT"/>
    <property type="match status" value="1"/>
</dbReference>
<reference evidence="7 8" key="1">
    <citation type="journal article" date="2019" name="Nat. Med.">
        <title>A library of human gut bacterial isolates paired with longitudinal multiomics data enables mechanistic microbiome research.</title>
        <authorList>
            <person name="Poyet M."/>
            <person name="Groussin M."/>
            <person name="Gibbons S.M."/>
            <person name="Avila-Pacheco J."/>
            <person name="Jiang X."/>
            <person name="Kearney S.M."/>
            <person name="Perrotta A.R."/>
            <person name="Berdy B."/>
            <person name="Zhao S."/>
            <person name="Lieberman T.D."/>
            <person name="Swanson P.K."/>
            <person name="Smith M."/>
            <person name="Roesemann S."/>
            <person name="Alexander J.E."/>
            <person name="Rich S.A."/>
            <person name="Livny J."/>
            <person name="Vlamakis H."/>
            <person name="Clish C."/>
            <person name="Bullock K."/>
            <person name="Deik A."/>
            <person name="Scott J."/>
            <person name="Pierce K.A."/>
            <person name="Xavier R.J."/>
            <person name="Alm E.J."/>
        </authorList>
    </citation>
    <scope>NUCLEOTIDE SEQUENCE [LARGE SCALE GENOMIC DNA]</scope>
    <source>
        <strain evidence="7 8">BIOML-A2</strain>
    </source>
</reference>
<name>A0A6I3S367_9BURK</name>
<evidence type="ECO:0000256" key="5">
    <source>
        <dbReference type="RuleBase" id="RU366062"/>
    </source>
</evidence>
<organism evidence="7 8">
    <name type="scientific">Parasutterella excrementihominis</name>
    <dbReference type="NCBI Taxonomy" id="487175"/>
    <lineage>
        <taxon>Bacteria</taxon>
        <taxon>Pseudomonadati</taxon>
        <taxon>Pseudomonadota</taxon>
        <taxon>Betaproteobacteria</taxon>
        <taxon>Burkholderiales</taxon>
        <taxon>Sutterellaceae</taxon>
        <taxon>Parasutterella</taxon>
    </lineage>
</organism>
<dbReference type="PRINTS" id="PR00368">
    <property type="entry name" value="FADPNR"/>
</dbReference>
<evidence type="ECO:0000256" key="4">
    <source>
        <dbReference type="ARBA" id="ARBA00023002"/>
    </source>
</evidence>
<comment type="caution">
    <text evidence="7">The sequence shown here is derived from an EMBL/GenBank/DDBJ whole genome shotgun (WGS) entry which is preliminary data.</text>
</comment>
<evidence type="ECO:0000313" key="7">
    <source>
        <dbReference type="EMBL" id="MTU43980.1"/>
    </source>
</evidence>
<dbReference type="SUPFAM" id="SSF56425">
    <property type="entry name" value="Succinate dehydrogenase/fumarate reductase flavoprotein, catalytic domain"/>
    <property type="match status" value="1"/>
</dbReference>
<dbReference type="Pfam" id="PF00890">
    <property type="entry name" value="FAD_binding_2"/>
    <property type="match status" value="1"/>
</dbReference>
<protein>
    <submittedName>
        <fullName evidence="7">Flavocytochrome c</fullName>
    </submittedName>
</protein>
<gene>
    <name evidence="7" type="ORF">GMD42_10230</name>
</gene>
<dbReference type="Gene3D" id="3.90.700.10">
    <property type="entry name" value="Succinate dehydrogenase/fumarate reductase flavoprotein, catalytic domain"/>
    <property type="match status" value="1"/>
</dbReference>
<keyword evidence="4 5" id="KW-0560">Oxidoreductase</keyword>
<dbReference type="RefSeq" id="WP_155165373.1">
    <property type="nucleotide sequence ID" value="NZ_DAWDUI010000022.1"/>
</dbReference>